<evidence type="ECO:0008006" key="3">
    <source>
        <dbReference type="Google" id="ProtNLM"/>
    </source>
</evidence>
<dbReference type="Proteomes" id="UP000053902">
    <property type="component" value="Unassembled WGS sequence"/>
</dbReference>
<gene>
    <name evidence="1" type="ORF">BN1079_00470</name>
</gene>
<dbReference type="STRING" id="1499686.BN1079_00470"/>
<proteinExistence type="predicted"/>
<protein>
    <recommendedName>
        <fullName evidence="3">DUF1330 domain-containing protein</fullName>
    </recommendedName>
</protein>
<dbReference type="EMBL" id="CCSF01000001">
    <property type="protein sequence ID" value="CDZ93187.1"/>
    <property type="molecule type" value="Genomic_DNA"/>
</dbReference>
<evidence type="ECO:0000313" key="2">
    <source>
        <dbReference type="Proteomes" id="UP000053902"/>
    </source>
</evidence>
<dbReference type="OrthoDB" id="8778976at2"/>
<sequence>MYLTQLLLPLYDNDGKDLPKALFAEVRDELTQQFGGLTAHSRAPVDGLWQENDSHAVRDDLIIYEVMSDELDYAWWKSYRASLEKRFRQEQVLIRAHLIEIL</sequence>
<dbReference type="AlphaFoldDB" id="A0A078LS45"/>
<evidence type="ECO:0000313" key="1">
    <source>
        <dbReference type="EMBL" id="CDZ93187.1"/>
    </source>
</evidence>
<name>A0A078LS45_9PSED</name>
<dbReference type="eggNOG" id="COG0221">
    <property type="taxonomic scope" value="Bacteria"/>
</dbReference>
<accession>A0A078LS45</accession>
<keyword evidence="2" id="KW-1185">Reference proteome</keyword>
<reference evidence="1 2" key="1">
    <citation type="submission" date="2014-07" db="EMBL/GenBank/DDBJ databases">
        <authorList>
            <person name="Urmite Genomes Urmite Genomes"/>
        </authorList>
    </citation>
    <scope>NUCLEOTIDE SEQUENCE [LARGE SCALE GENOMIC DNA]</scope>
    <source>
        <strain evidence="1 2">20_BN</strain>
    </source>
</reference>
<organism evidence="1 2">
    <name type="scientific">Pseudomonas saudiphocaensis</name>
    <dbReference type="NCBI Taxonomy" id="1499686"/>
    <lineage>
        <taxon>Bacteria</taxon>
        <taxon>Pseudomonadati</taxon>
        <taxon>Pseudomonadota</taxon>
        <taxon>Gammaproteobacteria</taxon>
        <taxon>Pseudomonadales</taxon>
        <taxon>Pseudomonadaceae</taxon>
        <taxon>Pseudomonas</taxon>
    </lineage>
</organism>
<dbReference type="HOGENOM" id="CLU_153885_0_0_6"/>
<dbReference type="RefSeq" id="WP_037022025.1">
    <property type="nucleotide sequence ID" value="NZ_CCSF01000001.1"/>
</dbReference>